<name>A0A1G2S905_9BACT</name>
<sequence length="220" mass="24785">MSLNFLLANFNAIALTVWGIFFMFVVVRFIRPLLLKSIPYKWLVLGAVSLHLLYGIFATWGQYVVWGKSEFTKIFLSSTLPLEVPFPSLLEWMRPAFSGTHGYFAFYSFQHFFMSTVALFFITGLFVLFFKLYAQYRPALFQEGGIAIIALAFLIAGWPGAMVLVPLSFALAVFFALLTLLKPGFNNVSLPASFLIAAPFALFFAIPILTSLNLYLLLKL</sequence>
<comment type="caution">
    <text evidence="2">The sequence shown here is derived from an EMBL/GenBank/DDBJ whole genome shotgun (WGS) entry which is preliminary data.</text>
</comment>
<protein>
    <submittedName>
        <fullName evidence="2">Uncharacterized protein</fullName>
    </submittedName>
</protein>
<feature type="transmembrane region" description="Helical" evidence="1">
    <location>
        <begin position="190"/>
        <end position="218"/>
    </location>
</feature>
<keyword evidence="1" id="KW-0812">Transmembrane</keyword>
<feature type="transmembrane region" description="Helical" evidence="1">
    <location>
        <begin position="112"/>
        <end position="134"/>
    </location>
</feature>
<keyword evidence="1" id="KW-0472">Membrane</keyword>
<evidence type="ECO:0000313" key="2">
    <source>
        <dbReference type="EMBL" id="OHA81072.1"/>
    </source>
</evidence>
<dbReference type="AlphaFoldDB" id="A0A1G2S905"/>
<organism evidence="2 3">
    <name type="scientific">Candidatus Yonathbacteria bacterium RIFCSPHIGHO2_02_FULL_44_14</name>
    <dbReference type="NCBI Taxonomy" id="1802724"/>
    <lineage>
        <taxon>Bacteria</taxon>
        <taxon>Candidatus Yonathiibacteriota</taxon>
    </lineage>
</organism>
<feature type="transmembrane region" description="Helical" evidence="1">
    <location>
        <begin position="6"/>
        <end position="30"/>
    </location>
</feature>
<evidence type="ECO:0000313" key="3">
    <source>
        <dbReference type="Proteomes" id="UP000179118"/>
    </source>
</evidence>
<feature type="transmembrane region" description="Helical" evidence="1">
    <location>
        <begin position="146"/>
        <end position="178"/>
    </location>
</feature>
<reference evidence="2 3" key="1">
    <citation type="journal article" date="2016" name="Nat. Commun.">
        <title>Thousands of microbial genomes shed light on interconnected biogeochemical processes in an aquifer system.</title>
        <authorList>
            <person name="Anantharaman K."/>
            <person name="Brown C.T."/>
            <person name="Hug L.A."/>
            <person name="Sharon I."/>
            <person name="Castelle C.J."/>
            <person name="Probst A.J."/>
            <person name="Thomas B.C."/>
            <person name="Singh A."/>
            <person name="Wilkins M.J."/>
            <person name="Karaoz U."/>
            <person name="Brodie E.L."/>
            <person name="Williams K.H."/>
            <person name="Hubbard S.S."/>
            <person name="Banfield J.F."/>
        </authorList>
    </citation>
    <scope>NUCLEOTIDE SEQUENCE [LARGE SCALE GENOMIC DNA]</scope>
</reference>
<gene>
    <name evidence="2" type="ORF">A3D51_01835</name>
</gene>
<evidence type="ECO:0000256" key="1">
    <source>
        <dbReference type="SAM" id="Phobius"/>
    </source>
</evidence>
<proteinExistence type="predicted"/>
<keyword evidence="1" id="KW-1133">Transmembrane helix</keyword>
<feature type="transmembrane region" description="Helical" evidence="1">
    <location>
        <begin position="42"/>
        <end position="63"/>
    </location>
</feature>
<dbReference type="Proteomes" id="UP000179118">
    <property type="component" value="Unassembled WGS sequence"/>
</dbReference>
<dbReference type="EMBL" id="MHUT01000011">
    <property type="protein sequence ID" value="OHA81072.1"/>
    <property type="molecule type" value="Genomic_DNA"/>
</dbReference>
<accession>A0A1G2S905</accession>